<reference evidence="3 4" key="1">
    <citation type="submission" date="2019-10" db="EMBL/GenBank/DDBJ databases">
        <title>Draft genome sequence of Marinobacter hydrocarbonoclasticus NCT7M from the microbiome of the marine copepod.</title>
        <authorList>
            <person name="Nuttall R."/>
            <person name="Sharma G."/>
            <person name="Moisander P."/>
        </authorList>
    </citation>
    <scope>NUCLEOTIDE SEQUENCE [LARGE SCALE GENOMIC DNA]</scope>
    <source>
        <strain evidence="3 4">NCT7M</strain>
    </source>
</reference>
<protein>
    <submittedName>
        <fullName evidence="3">Uncharacterized protein</fullName>
    </submittedName>
</protein>
<dbReference type="AlphaFoldDB" id="A0A833JLR9"/>
<dbReference type="RefSeq" id="WP_153741508.1">
    <property type="nucleotide sequence ID" value="NZ_WBMP01000020.1"/>
</dbReference>
<gene>
    <name evidence="3" type="ORF">F6453_3456</name>
</gene>
<feature type="coiled-coil region" evidence="1">
    <location>
        <begin position="110"/>
        <end position="144"/>
    </location>
</feature>
<organism evidence="3 4">
    <name type="scientific">Marinobacter nauticus</name>
    <name type="common">Marinobacter hydrocarbonoclasticus</name>
    <name type="synonym">Marinobacter aquaeolei</name>
    <dbReference type="NCBI Taxonomy" id="2743"/>
    <lineage>
        <taxon>Bacteria</taxon>
        <taxon>Pseudomonadati</taxon>
        <taxon>Pseudomonadota</taxon>
        <taxon>Gammaproteobacteria</taxon>
        <taxon>Pseudomonadales</taxon>
        <taxon>Marinobacteraceae</taxon>
        <taxon>Marinobacter</taxon>
    </lineage>
</organism>
<feature type="region of interest" description="Disordered" evidence="2">
    <location>
        <begin position="338"/>
        <end position="361"/>
    </location>
</feature>
<evidence type="ECO:0000256" key="1">
    <source>
        <dbReference type="SAM" id="Coils"/>
    </source>
</evidence>
<comment type="caution">
    <text evidence="3">The sequence shown here is derived from an EMBL/GenBank/DDBJ whole genome shotgun (WGS) entry which is preliminary data.</text>
</comment>
<evidence type="ECO:0000256" key="2">
    <source>
        <dbReference type="SAM" id="MobiDB-lite"/>
    </source>
</evidence>
<dbReference type="Proteomes" id="UP000469950">
    <property type="component" value="Unassembled WGS sequence"/>
</dbReference>
<proteinExistence type="predicted"/>
<evidence type="ECO:0000313" key="3">
    <source>
        <dbReference type="EMBL" id="KAE8544199.1"/>
    </source>
</evidence>
<evidence type="ECO:0000313" key="4">
    <source>
        <dbReference type="Proteomes" id="UP000469950"/>
    </source>
</evidence>
<accession>A0A833JLR9</accession>
<feature type="compositionally biased region" description="Polar residues" evidence="2">
    <location>
        <begin position="338"/>
        <end position="355"/>
    </location>
</feature>
<name>A0A833JLR9_MARNT</name>
<dbReference type="EMBL" id="WBMP01000020">
    <property type="protein sequence ID" value="KAE8544199.1"/>
    <property type="molecule type" value="Genomic_DNA"/>
</dbReference>
<sequence length="361" mass="38952">MTSSSIGSSTHLVRNALTFSNIKRLLVIAAAAAGLAGCSANPVYSTTGVVLSSYAETEATPYVLEMTDARMACSLGESLDPLVYSFGRVTAPPATTGSLLMLLAANCSEYELMEAELEFLRADYEGETRAAKHYREQVKRLNAEVANRRILAFNRAMLAYDFNPSAETLECPFLYNDQDELTFMLGLVTGLQAIVNDANSGGVAGVPRNIAPEAERAMRCLDNEKWGGIPNAVRAVVWLLLPDTRPSLSPDPWVVLQNSSQLGFDRGLRVSSALEIVAAETFGRPEVKEQAIASAAAAEDSMEVSNAFPLLDAVAKRILVHASDKHWVAEYGYRTPSSEFGSLSPISQRSSTKTMSLDGLL</sequence>
<keyword evidence="1" id="KW-0175">Coiled coil</keyword>